<reference evidence="2" key="1">
    <citation type="submission" date="2022-11" db="UniProtKB">
        <authorList>
            <consortium name="WormBaseParasite"/>
        </authorList>
    </citation>
    <scope>IDENTIFICATION</scope>
</reference>
<sequence>MQFKASQRLLNPNFNIEKFNRVSKTVKQTMTTKEIEEHKMVLKERKRERDRIRLAVKREAQNREPERFSKYMKLEWSDNQREKFEGALCNSMKEAHRIASSRYNREKSLLTDQLLDDIFSPSGKYSYVDEKGAVRAGFTRLNHKEDFIDSYWGVHEMMAKELAATQHNFISACREHLERMSAFDRRSYRRTIRKDAHLLAEGKSPWSYQRPKHFYKNGERRFINYRWQPSIDDLKKREEERLVVAERAKSDGIPHLQAFFRIHNEKVKRLQKENFEGGETITQISTEPNPQSEESQSQQLTGDLSAEEGEPCNEHEAEGSLFDFLNDDGAQEDHYYFNF</sequence>
<dbReference type="Proteomes" id="UP000887579">
    <property type="component" value="Unplaced"/>
</dbReference>
<organism evidence="1 2">
    <name type="scientific">Panagrolaimus sp. ES5</name>
    <dbReference type="NCBI Taxonomy" id="591445"/>
    <lineage>
        <taxon>Eukaryota</taxon>
        <taxon>Metazoa</taxon>
        <taxon>Ecdysozoa</taxon>
        <taxon>Nematoda</taxon>
        <taxon>Chromadorea</taxon>
        <taxon>Rhabditida</taxon>
        <taxon>Tylenchina</taxon>
        <taxon>Panagrolaimomorpha</taxon>
        <taxon>Panagrolaimoidea</taxon>
        <taxon>Panagrolaimidae</taxon>
        <taxon>Panagrolaimus</taxon>
    </lineage>
</organism>
<proteinExistence type="predicted"/>
<evidence type="ECO:0000313" key="1">
    <source>
        <dbReference type="Proteomes" id="UP000887579"/>
    </source>
</evidence>
<evidence type="ECO:0000313" key="2">
    <source>
        <dbReference type="WBParaSite" id="ES5_v2.g23039.t1"/>
    </source>
</evidence>
<protein>
    <submittedName>
        <fullName evidence="2">Uncharacterized protein</fullName>
    </submittedName>
</protein>
<dbReference type="WBParaSite" id="ES5_v2.g23039.t1">
    <property type="protein sequence ID" value="ES5_v2.g23039.t1"/>
    <property type="gene ID" value="ES5_v2.g23039"/>
</dbReference>
<accession>A0AC34G060</accession>
<name>A0AC34G060_9BILA</name>